<feature type="transmembrane region" description="Helical" evidence="1">
    <location>
        <begin position="85"/>
        <end position="101"/>
    </location>
</feature>
<evidence type="ECO:0000313" key="2">
    <source>
        <dbReference type="EMBL" id="AIZ42973.1"/>
    </source>
</evidence>
<protein>
    <recommendedName>
        <fullName evidence="4">Galanin</fullName>
    </recommendedName>
</protein>
<keyword evidence="1" id="KW-0472">Membrane</keyword>
<evidence type="ECO:0000313" key="3">
    <source>
        <dbReference type="Proteomes" id="UP000030786"/>
    </source>
</evidence>
<feature type="transmembrane region" description="Helical" evidence="1">
    <location>
        <begin position="61"/>
        <end position="79"/>
    </location>
</feature>
<evidence type="ECO:0008006" key="4">
    <source>
        <dbReference type="Google" id="ProtNLM"/>
    </source>
</evidence>
<keyword evidence="1" id="KW-0812">Transmembrane</keyword>
<dbReference type="GeneID" id="78062272"/>
<keyword evidence="1" id="KW-1133">Transmembrane helix</keyword>
<proteinExistence type="predicted"/>
<gene>
    <name evidence="2" type="ORF">M666_16255</name>
</gene>
<name>A0AAU8RKS4_9FLAO</name>
<organism evidence="2 3">
    <name type="scientific">Cellulophaga baltica 18</name>
    <dbReference type="NCBI Taxonomy" id="1348584"/>
    <lineage>
        <taxon>Bacteria</taxon>
        <taxon>Pseudomonadati</taxon>
        <taxon>Bacteroidota</taxon>
        <taxon>Flavobacteriia</taxon>
        <taxon>Flavobacteriales</taxon>
        <taxon>Flavobacteriaceae</taxon>
        <taxon>Cellulophaga</taxon>
    </lineage>
</organism>
<dbReference type="AlphaFoldDB" id="A0AAU8RKS4"/>
<dbReference type="KEGG" id="cbat:M666_16255"/>
<sequence>MSQQGSVLTQEQFQGAPIERAHLHRGFSSKKTPLKWIRFFRACVLQRESANTNKKKEIKKVWLITVGAIILSHLIDYVAYFPTTLFFIAAIITAIILNVRIKKKFKKNYTEGFDFFSDYFSAFFTLIEEDLQPQSRITLEANVKDTIEKSNLQKEEEYTSENRGFLSGKDFYYEKIISKGSCFLSDGCTLNFSFSERLRSRIVKKRSASGKRKTKQKYKSIYPFILKMKIPKDKYVLNTAIDKSTLELAEDAEFYIIKTTRKFDIKNEHPEKYEPYRSSSISMFSSDYFALELINLINVSYGCVTPRA</sequence>
<dbReference type="RefSeq" id="WP_029446709.1">
    <property type="nucleotide sequence ID" value="NZ_CP009976.1"/>
</dbReference>
<accession>A0AAU8RKS4</accession>
<dbReference type="EMBL" id="CP009976">
    <property type="protein sequence ID" value="AIZ42973.1"/>
    <property type="molecule type" value="Genomic_DNA"/>
</dbReference>
<reference evidence="2 3" key="1">
    <citation type="journal article" date="2014" name="Environ. Microbiol.">
        <title>Contrasting genomic patterns and infection strategies of two co-existing Bacteroidetes podovirus genera.</title>
        <authorList>
            <person name="Holmfeldt K."/>
            <person name="Howard-Varona C."/>
            <person name="Solonenko N."/>
            <person name="Sullivan M.B."/>
        </authorList>
    </citation>
    <scope>NUCLEOTIDE SEQUENCE [LARGE SCALE GENOMIC DNA]</scope>
    <source>
        <strain evidence="2 3">18</strain>
    </source>
</reference>
<evidence type="ECO:0000256" key="1">
    <source>
        <dbReference type="SAM" id="Phobius"/>
    </source>
</evidence>
<dbReference type="Proteomes" id="UP000030786">
    <property type="component" value="Chromosome"/>
</dbReference>